<feature type="region of interest" description="Disordered" evidence="2">
    <location>
        <begin position="249"/>
        <end position="542"/>
    </location>
</feature>
<sequence>MMASTAENEAIVYSTSPQILTTSAAEDQVCDAEMLPVPEDYMTTTTSHDADIVLDQEFVVPFPDPASTLDIHGPARSDQGVQGTCSLPSSSEQMAFRAASHIYYNFKKTCLLLCVVNHSEAVHENGVQPPNISHGTPLPMGQNPPRHLFSDPYEYELEKIRIEEENLKKSVEEATSQLMAELDRKMAEARSEFDKETQEFDAKVMEVDARMGLVRTGSLLGNAFVSKCSERSASNDLAAVRAAMISQHSTQQQQAVQTNTQMSSTAPPRVRPQQESTRLSTSAPPRPSVVSVDNDPVPNSSAPLPHLPRRTTTTQTSPVTQQTVQAHSHVNSTAPTPPSVTSVEPQTPNSSGPLHHLPRPTTQPSPMSQQTVQAADTHVNSTAPTPPPVTAVEPQTPNHLRPLARFPQPSLASQQAVSQSNTNANSSTPLPRPSAITEGLPLHSPLSNTPRPRPRPVISNVTPPSSSSPPVRGPAPHLVRASAPHLARRPAPHLRQYGSFPAPTSAAAAPTTHPRRSVQEQEQQQLQQGKSNGGLVNLSDED</sequence>
<feature type="compositionally biased region" description="Low complexity" evidence="2">
    <location>
        <begin position="288"/>
        <end position="301"/>
    </location>
</feature>
<organism evidence="3">
    <name type="scientific">Brassica oleracea</name>
    <name type="common">Wild cabbage</name>
    <dbReference type="NCBI Taxonomy" id="3712"/>
    <lineage>
        <taxon>Eukaryota</taxon>
        <taxon>Viridiplantae</taxon>
        <taxon>Streptophyta</taxon>
        <taxon>Embryophyta</taxon>
        <taxon>Tracheophyta</taxon>
        <taxon>Spermatophyta</taxon>
        <taxon>Magnoliopsida</taxon>
        <taxon>eudicotyledons</taxon>
        <taxon>Gunneridae</taxon>
        <taxon>Pentapetalae</taxon>
        <taxon>rosids</taxon>
        <taxon>malvids</taxon>
        <taxon>Brassicales</taxon>
        <taxon>Brassicaceae</taxon>
        <taxon>Brassiceae</taxon>
        <taxon>Brassica</taxon>
    </lineage>
</organism>
<gene>
    <name evidence="3" type="ORF">BOLC4T23830H</name>
</gene>
<feature type="compositionally biased region" description="Polar residues" evidence="2">
    <location>
        <begin position="273"/>
        <end position="283"/>
    </location>
</feature>
<evidence type="ECO:0000256" key="1">
    <source>
        <dbReference type="SAM" id="Coils"/>
    </source>
</evidence>
<evidence type="ECO:0000313" key="3">
    <source>
        <dbReference type="EMBL" id="VDD08078.1"/>
    </source>
</evidence>
<feature type="compositionally biased region" description="Polar residues" evidence="2">
    <location>
        <begin position="360"/>
        <end position="381"/>
    </location>
</feature>
<feature type="coiled-coil region" evidence="1">
    <location>
        <begin position="157"/>
        <end position="199"/>
    </location>
</feature>
<dbReference type="GO" id="GO:0031507">
    <property type="term" value="P:heterochromatin formation"/>
    <property type="evidence" value="ECO:0007669"/>
    <property type="project" value="InterPro"/>
</dbReference>
<feature type="compositionally biased region" description="Polar residues" evidence="2">
    <location>
        <begin position="326"/>
        <end position="352"/>
    </location>
</feature>
<feature type="compositionally biased region" description="Low complexity" evidence="2">
    <location>
        <begin position="310"/>
        <end position="325"/>
    </location>
</feature>
<keyword evidence="1" id="KW-0175">Coiled coil</keyword>
<dbReference type="PANTHER" id="PTHR35116">
    <property type="entry name" value="HELICASE PROTEIN MOM1"/>
    <property type="match status" value="1"/>
</dbReference>
<reference evidence="3" key="1">
    <citation type="submission" date="2018-11" db="EMBL/GenBank/DDBJ databases">
        <authorList>
            <consortium name="Genoscope - CEA"/>
            <person name="William W."/>
        </authorList>
    </citation>
    <scope>NUCLEOTIDE SEQUENCE</scope>
</reference>
<dbReference type="PANTHER" id="PTHR35116:SF2">
    <property type="entry name" value="ATP-DEPENDENT HELICASE FAMILY PROTEIN-RELATED"/>
    <property type="match status" value="1"/>
</dbReference>
<protein>
    <submittedName>
        <fullName evidence="3">Uncharacterized protein</fullName>
    </submittedName>
</protein>
<dbReference type="InterPro" id="IPR039322">
    <property type="entry name" value="MOM1"/>
</dbReference>
<evidence type="ECO:0000256" key="2">
    <source>
        <dbReference type="SAM" id="MobiDB-lite"/>
    </source>
</evidence>
<dbReference type="AlphaFoldDB" id="A0A3P6C0Y7"/>
<feature type="compositionally biased region" description="Polar residues" evidence="2">
    <location>
        <begin position="410"/>
        <end position="429"/>
    </location>
</feature>
<proteinExistence type="predicted"/>
<dbReference type="Gene3D" id="6.10.250.1310">
    <property type="match status" value="1"/>
</dbReference>
<dbReference type="EMBL" id="LR031873">
    <property type="protein sequence ID" value="VDD08078.1"/>
    <property type="molecule type" value="Genomic_DNA"/>
</dbReference>
<feature type="compositionally biased region" description="Low complexity" evidence="2">
    <location>
        <begin position="249"/>
        <end position="263"/>
    </location>
</feature>
<accession>A0A3P6C0Y7</accession>
<feature type="compositionally biased region" description="Low complexity" evidence="2">
    <location>
        <begin position="501"/>
        <end position="512"/>
    </location>
</feature>
<name>A0A3P6C0Y7_BRAOL</name>